<dbReference type="Gene3D" id="3.90.550.10">
    <property type="entry name" value="Spore Coat Polysaccharide Biosynthesis Protein SpsA, Chain A"/>
    <property type="match status" value="1"/>
</dbReference>
<reference evidence="10 11" key="1">
    <citation type="submission" date="2019-07" db="EMBL/GenBank/DDBJ databases">
        <title>Whole genome shotgun sequence of Adhaeribacter aerolatus NBRC 106133.</title>
        <authorList>
            <person name="Hosoyama A."/>
            <person name="Uohara A."/>
            <person name="Ohji S."/>
            <person name="Ichikawa N."/>
        </authorList>
    </citation>
    <scope>NUCLEOTIDE SEQUENCE [LARGE SCALE GENOMIC DNA]</scope>
    <source>
        <strain evidence="10 11">NBRC 106133</strain>
    </source>
</reference>
<feature type="domain" description="MannoseP isomerase/GMP-like beta-helix" evidence="9">
    <location>
        <begin position="296"/>
        <end position="346"/>
    </location>
</feature>
<dbReference type="AlphaFoldDB" id="A0A512ATM6"/>
<dbReference type="InterPro" id="IPR049577">
    <property type="entry name" value="GMPP_N"/>
</dbReference>
<dbReference type="Pfam" id="PF22640">
    <property type="entry name" value="ManC_GMP_beta-helix"/>
    <property type="match status" value="1"/>
</dbReference>
<evidence type="ECO:0000313" key="11">
    <source>
        <dbReference type="Proteomes" id="UP000321532"/>
    </source>
</evidence>
<dbReference type="EMBL" id="BJYS01000003">
    <property type="protein sequence ID" value="GEO03071.1"/>
    <property type="molecule type" value="Genomic_DNA"/>
</dbReference>
<keyword evidence="6" id="KW-0342">GTP-binding</keyword>
<evidence type="ECO:0000256" key="7">
    <source>
        <dbReference type="ARBA" id="ARBA00047343"/>
    </source>
</evidence>
<evidence type="ECO:0000256" key="5">
    <source>
        <dbReference type="ARBA" id="ARBA00022741"/>
    </source>
</evidence>
<dbReference type="FunFam" id="3.90.550.10:FF:000046">
    <property type="entry name" value="Mannose-1-phosphate guanylyltransferase (GDP)"/>
    <property type="match status" value="1"/>
</dbReference>
<evidence type="ECO:0000256" key="6">
    <source>
        <dbReference type="ARBA" id="ARBA00023134"/>
    </source>
</evidence>
<dbReference type="InterPro" id="IPR005835">
    <property type="entry name" value="NTP_transferase_dom"/>
</dbReference>
<evidence type="ECO:0000259" key="8">
    <source>
        <dbReference type="Pfam" id="PF00483"/>
    </source>
</evidence>
<dbReference type="InterPro" id="IPR051161">
    <property type="entry name" value="Mannose-6P_isomerase_type2"/>
</dbReference>
<dbReference type="PANTHER" id="PTHR46390">
    <property type="entry name" value="MANNOSE-1-PHOSPHATE GUANYLYLTRANSFERASE"/>
    <property type="match status" value="1"/>
</dbReference>
<evidence type="ECO:0000256" key="3">
    <source>
        <dbReference type="ARBA" id="ARBA00022679"/>
    </source>
</evidence>
<evidence type="ECO:0000256" key="1">
    <source>
        <dbReference type="ARBA" id="ARBA00006115"/>
    </source>
</evidence>
<dbReference type="EC" id="2.7.7.13" evidence="2"/>
<gene>
    <name evidence="10" type="ORF">AAE02nite_07350</name>
</gene>
<dbReference type="InterPro" id="IPR054566">
    <property type="entry name" value="ManC/GMP-like_b-helix"/>
</dbReference>
<keyword evidence="11" id="KW-1185">Reference proteome</keyword>
<keyword evidence="4 10" id="KW-0548">Nucleotidyltransferase</keyword>
<evidence type="ECO:0000313" key="10">
    <source>
        <dbReference type="EMBL" id="GEO03071.1"/>
    </source>
</evidence>
<dbReference type="SUPFAM" id="SSF159283">
    <property type="entry name" value="Guanosine diphospho-D-mannose pyrophosphorylase/mannose-6-phosphate isomerase linker domain"/>
    <property type="match status" value="1"/>
</dbReference>
<dbReference type="Pfam" id="PF00483">
    <property type="entry name" value="NTP_transferase"/>
    <property type="match status" value="1"/>
</dbReference>
<comment type="similarity">
    <text evidence="1">Belongs to the mannose-6-phosphate isomerase type 2 family.</text>
</comment>
<dbReference type="InterPro" id="IPR029044">
    <property type="entry name" value="Nucleotide-diphossugar_trans"/>
</dbReference>
<name>A0A512ATM6_9BACT</name>
<organism evidence="10 11">
    <name type="scientific">Adhaeribacter aerolatus</name>
    <dbReference type="NCBI Taxonomy" id="670289"/>
    <lineage>
        <taxon>Bacteria</taxon>
        <taxon>Pseudomonadati</taxon>
        <taxon>Bacteroidota</taxon>
        <taxon>Cytophagia</taxon>
        <taxon>Cytophagales</taxon>
        <taxon>Hymenobacteraceae</taxon>
        <taxon>Adhaeribacter</taxon>
    </lineage>
</organism>
<dbReference type="GO" id="GO:0005525">
    <property type="term" value="F:GTP binding"/>
    <property type="evidence" value="ECO:0007669"/>
    <property type="project" value="UniProtKB-KW"/>
</dbReference>
<evidence type="ECO:0000256" key="2">
    <source>
        <dbReference type="ARBA" id="ARBA00012387"/>
    </source>
</evidence>
<protein>
    <recommendedName>
        <fullName evidence="2">mannose-1-phosphate guanylyltransferase</fullName>
        <ecNumber evidence="2">2.7.7.13</ecNumber>
    </recommendedName>
</protein>
<proteinExistence type="inferred from homology"/>
<feature type="domain" description="Nucleotidyl transferase" evidence="8">
    <location>
        <begin position="9"/>
        <end position="286"/>
    </location>
</feature>
<dbReference type="GO" id="GO:0009298">
    <property type="term" value="P:GDP-mannose biosynthetic process"/>
    <property type="evidence" value="ECO:0007669"/>
    <property type="project" value="TreeGrafter"/>
</dbReference>
<keyword evidence="5" id="KW-0547">Nucleotide-binding</keyword>
<comment type="caution">
    <text evidence="10">The sequence shown here is derived from an EMBL/GenBank/DDBJ whole genome shotgun (WGS) entry which is preliminary data.</text>
</comment>
<dbReference type="PANTHER" id="PTHR46390:SF1">
    <property type="entry name" value="MANNOSE-1-PHOSPHATE GUANYLYLTRANSFERASE"/>
    <property type="match status" value="1"/>
</dbReference>
<accession>A0A512ATM6</accession>
<keyword evidence="3 10" id="KW-0808">Transferase</keyword>
<dbReference type="RefSeq" id="WP_246150768.1">
    <property type="nucleotide sequence ID" value="NZ_BJYS01000003.1"/>
</dbReference>
<evidence type="ECO:0000256" key="4">
    <source>
        <dbReference type="ARBA" id="ARBA00022695"/>
    </source>
</evidence>
<dbReference type="GO" id="GO:0004475">
    <property type="term" value="F:mannose-1-phosphate guanylyltransferase (GTP) activity"/>
    <property type="evidence" value="ECO:0007669"/>
    <property type="project" value="UniProtKB-EC"/>
</dbReference>
<dbReference type="Proteomes" id="UP000321532">
    <property type="component" value="Unassembled WGS sequence"/>
</dbReference>
<dbReference type="CDD" id="cd02509">
    <property type="entry name" value="GDP-M1P_Guanylyltransferase"/>
    <property type="match status" value="1"/>
</dbReference>
<comment type="catalytic activity">
    <reaction evidence="7">
        <text>alpha-D-mannose 1-phosphate + GTP + H(+) = GDP-alpha-D-mannose + diphosphate</text>
        <dbReference type="Rhea" id="RHEA:15229"/>
        <dbReference type="ChEBI" id="CHEBI:15378"/>
        <dbReference type="ChEBI" id="CHEBI:33019"/>
        <dbReference type="ChEBI" id="CHEBI:37565"/>
        <dbReference type="ChEBI" id="CHEBI:57527"/>
        <dbReference type="ChEBI" id="CHEBI:58409"/>
        <dbReference type="EC" id="2.7.7.13"/>
    </reaction>
</comment>
<sequence>MRSKDTFVVIMAGGIGSRFWPFSRTNNPKQFHDVLGVGSSMLQMTVNRFRNICPPENIYVVTNADYRDLVKEQLPHLTQNQILCEPIGRNTAPAIAYASYKISQINPNATLVVAPADHVILKEEAFVQIIQEAVAAAEKEDILLTLGITPSRPDTGYGYIQFIEEGKHLKKVKTFTEKPNLELAQMFLESGDFVWNSGIFIWNVKSILHAFRQYLGEIAEIFEEGLLYLNKPQEEEFINRAYSHCRNISIDYGIMEKADNVFVLLSDFGWSDLGTWNSLYSIGNKDNAGNVIDGDVLLYDTRNCIIKTPQERLVVINGLENFIVAEYDNVLMICPKDEEQRVKDFVADVKSKKGSGYN</sequence>
<evidence type="ECO:0000259" key="9">
    <source>
        <dbReference type="Pfam" id="PF22640"/>
    </source>
</evidence>
<dbReference type="SUPFAM" id="SSF53448">
    <property type="entry name" value="Nucleotide-diphospho-sugar transferases"/>
    <property type="match status" value="1"/>
</dbReference>